<protein>
    <submittedName>
        <fullName evidence="14">Uncharacterized protein</fullName>
    </submittedName>
</protein>
<dbReference type="EMBL" id="LKCN02000007">
    <property type="protein sequence ID" value="RCI13284.1"/>
    <property type="molecule type" value="Genomic_DNA"/>
</dbReference>
<keyword evidence="15" id="KW-1185">Reference proteome</keyword>
<comment type="function">
    <text evidence="1">Involved in the early part of the secretory pathway.</text>
</comment>
<evidence type="ECO:0000256" key="7">
    <source>
        <dbReference type="ARBA" id="ARBA00023034"/>
    </source>
</evidence>
<feature type="region of interest" description="Disordered" evidence="10">
    <location>
        <begin position="443"/>
        <end position="478"/>
    </location>
</feature>
<feature type="compositionally biased region" description="Basic residues" evidence="10">
    <location>
        <begin position="637"/>
        <end position="651"/>
    </location>
</feature>
<feature type="domain" description="Inner kinetochore subunit AME1" evidence="13">
    <location>
        <begin position="702"/>
        <end position="882"/>
    </location>
</feature>
<sequence length="890" mass="99557">MSALFNLQSLMLVLLLLTCTSAYIHHMFPRLLDSNKDGPLGILWKFARIGERMSPYVSLACVFMASTDEEMNVRELIDCLADIDGNLWEKGKACFVSCRIPYEAAPDAKDVAKLSSAPNRRLSAADQAMLCAVLLLLVSAVTGLVRRDAVPVDEDLYPEPKYFRNPFYARDTHSHTDVLFTQRPCTLRCAFHGPGSRRGTAPRRSSDSHPDLLGNLSRTRRADLADARKPPRLVIMPWDMDADVQVTEVDLYYLAAHHNMTVYYYKYGDMKDGRYFLLDVNPHFEHRDTDDSLNLIDARWIDMATGLFIDITAARYHLEHPAGEGILYDKNGHEFRDTYVYPLRNTTFEGVRAMIPFRYKDMLESEYGKESLRDTTFHGHVFDEKKMQWVLESALYKFPGYPVLSRSRRAERLNERLRGAQRVNVDDDSFNLNIDGLASAPTADVEATAAPPLPSSDRKRKRAPDESDAEPVRNGIKSPVRSRISAVVIEEEVGESPSHAPGSGRRRKVLLGEKGTDATPPPSSPLARRARHVTPSTPTLVPTPQQPQTDELSPDQGGELPAVDRLVDAEASAEEAEEIDPVETARVLGKNSSRHAPRSSPELGSAPVEAEEEEPRLQKRAGKKGSPAKQKQPAKGPPRRPKQKAPVKQGKKTADDDKDGDGDDGVEITVQRFVKKRGGDADDADPLQSDMAFANRAGESVVDVFAQVCEEVVASTLTQLQHLLDTAEGPAKKKECRIKMRAIEAYREELRSRLLQHAIHLNHWHTLRKQVRKAQKEKLALREEIIRLNGEREQVALRMDAVRIKHETNSKESTRRINTSALMHDIELAVEQGRDAPEVSRQVQRQANLELLIAQVSDLASSGSSTGGLLHQVRDFNAFLERAALALESR</sequence>
<dbReference type="AlphaFoldDB" id="A0A367LFS2"/>
<dbReference type="OrthoDB" id="5377952at2759"/>
<dbReference type="Pfam" id="PF04991">
    <property type="entry name" value="LicD"/>
    <property type="match status" value="2"/>
</dbReference>
<evidence type="ECO:0000256" key="9">
    <source>
        <dbReference type="SAM" id="Coils"/>
    </source>
</evidence>
<evidence type="ECO:0000256" key="1">
    <source>
        <dbReference type="ARBA" id="ARBA00002154"/>
    </source>
</evidence>
<dbReference type="InterPro" id="IPR007074">
    <property type="entry name" value="LicD/FKTN/FKRP_NTP_transf"/>
</dbReference>
<feature type="compositionally biased region" description="Acidic residues" evidence="10">
    <location>
        <begin position="656"/>
        <end position="665"/>
    </location>
</feature>
<evidence type="ECO:0000256" key="3">
    <source>
        <dbReference type="ARBA" id="ARBA00008961"/>
    </source>
</evidence>
<reference evidence="14 15" key="1">
    <citation type="journal article" date="2015" name="BMC Genomics">
        <title>Insights from the genome of Ophiocordyceps polyrhachis-furcata to pathogenicity and host specificity in insect fungi.</title>
        <authorList>
            <person name="Wichadakul D."/>
            <person name="Kobmoo N."/>
            <person name="Ingsriswang S."/>
            <person name="Tangphatsornruang S."/>
            <person name="Chantasingh D."/>
            <person name="Luangsa-ard J.J."/>
            <person name="Eurwilaichitr L."/>
        </authorList>
    </citation>
    <scope>NUCLEOTIDE SEQUENCE [LARGE SCALE GENOMIC DNA]</scope>
    <source>
        <strain evidence="14 15">BCC 54312</strain>
    </source>
</reference>
<dbReference type="Pfam" id="PF20994">
    <property type="entry name" value="CENPU"/>
    <property type="match status" value="1"/>
</dbReference>
<evidence type="ECO:0000259" key="13">
    <source>
        <dbReference type="Pfam" id="PF20994"/>
    </source>
</evidence>
<keyword evidence="8" id="KW-0472">Membrane</keyword>
<feature type="compositionally biased region" description="Low complexity" evidence="10">
    <location>
        <begin position="534"/>
        <end position="549"/>
    </location>
</feature>
<dbReference type="GO" id="GO:0000139">
    <property type="term" value="C:Golgi membrane"/>
    <property type="evidence" value="ECO:0007669"/>
    <property type="project" value="UniProtKB-SubCell"/>
</dbReference>
<evidence type="ECO:0000256" key="10">
    <source>
        <dbReference type="SAM" id="MobiDB-lite"/>
    </source>
</evidence>
<keyword evidence="5 11" id="KW-0732">Signal</keyword>
<dbReference type="InterPro" id="IPR051523">
    <property type="entry name" value="KISH_domain"/>
</dbReference>
<dbReference type="GO" id="GO:0009100">
    <property type="term" value="P:glycoprotein metabolic process"/>
    <property type="evidence" value="ECO:0007669"/>
    <property type="project" value="UniProtKB-ARBA"/>
</dbReference>
<feature type="compositionally biased region" description="Acidic residues" evidence="10">
    <location>
        <begin position="571"/>
        <end position="581"/>
    </location>
</feature>
<evidence type="ECO:0000256" key="4">
    <source>
        <dbReference type="ARBA" id="ARBA00022692"/>
    </source>
</evidence>
<accession>A0A367LFS2</accession>
<comment type="similarity">
    <text evidence="3">Belongs to the KISH family.</text>
</comment>
<evidence type="ECO:0000313" key="15">
    <source>
        <dbReference type="Proteomes" id="UP000253664"/>
    </source>
</evidence>
<keyword evidence="6" id="KW-1133">Transmembrane helix</keyword>
<keyword evidence="4" id="KW-0812">Transmembrane</keyword>
<evidence type="ECO:0000256" key="8">
    <source>
        <dbReference type="ARBA" id="ARBA00023136"/>
    </source>
</evidence>
<dbReference type="Pfam" id="PF06842">
    <property type="entry name" value="DUF1242"/>
    <property type="match status" value="1"/>
</dbReference>
<dbReference type="InterPro" id="IPR009653">
    <property type="entry name" value="Ksh1"/>
</dbReference>
<evidence type="ECO:0000259" key="12">
    <source>
        <dbReference type="Pfam" id="PF04991"/>
    </source>
</evidence>
<feature type="coiled-coil region" evidence="9">
    <location>
        <begin position="764"/>
        <end position="791"/>
    </location>
</feature>
<feature type="signal peptide" evidence="11">
    <location>
        <begin position="1"/>
        <end position="22"/>
    </location>
</feature>
<comment type="subcellular location">
    <subcellularLocation>
        <location evidence="2">Golgi apparatus membrane</location>
        <topology evidence="2">Single-pass type I membrane protein</topology>
    </subcellularLocation>
</comment>
<evidence type="ECO:0000256" key="5">
    <source>
        <dbReference type="ARBA" id="ARBA00022729"/>
    </source>
</evidence>
<keyword evidence="9" id="KW-0175">Coiled coil</keyword>
<feature type="chain" id="PRO_5016685713" evidence="11">
    <location>
        <begin position="23"/>
        <end position="890"/>
    </location>
</feature>
<feature type="region of interest" description="Disordered" evidence="10">
    <location>
        <begin position="512"/>
        <end position="665"/>
    </location>
</feature>
<dbReference type="InterPro" id="IPR048743">
    <property type="entry name" value="AME1"/>
</dbReference>
<evidence type="ECO:0000256" key="2">
    <source>
        <dbReference type="ARBA" id="ARBA00004614"/>
    </source>
</evidence>
<comment type="caution">
    <text evidence="14">The sequence shown here is derived from an EMBL/GenBank/DDBJ whole genome shotgun (WGS) entry which is preliminary data.</text>
</comment>
<evidence type="ECO:0000256" key="11">
    <source>
        <dbReference type="SAM" id="SignalP"/>
    </source>
</evidence>
<evidence type="ECO:0000256" key="6">
    <source>
        <dbReference type="ARBA" id="ARBA00022989"/>
    </source>
</evidence>
<dbReference type="Proteomes" id="UP000253664">
    <property type="component" value="Unassembled WGS sequence"/>
</dbReference>
<dbReference type="PANTHER" id="PTHR13229">
    <property type="entry name" value="PROTEIN KISH-A"/>
    <property type="match status" value="1"/>
</dbReference>
<organism evidence="14 15">
    <name type="scientific">Ophiocordyceps polyrhachis-furcata BCC 54312</name>
    <dbReference type="NCBI Taxonomy" id="1330021"/>
    <lineage>
        <taxon>Eukaryota</taxon>
        <taxon>Fungi</taxon>
        <taxon>Dikarya</taxon>
        <taxon>Ascomycota</taxon>
        <taxon>Pezizomycotina</taxon>
        <taxon>Sordariomycetes</taxon>
        <taxon>Hypocreomycetidae</taxon>
        <taxon>Hypocreales</taxon>
        <taxon>Ophiocordycipitaceae</taxon>
        <taxon>Ophiocordyceps</taxon>
    </lineage>
</organism>
<name>A0A367LFS2_9HYPO</name>
<feature type="region of interest" description="Disordered" evidence="10">
    <location>
        <begin position="194"/>
        <end position="214"/>
    </location>
</feature>
<proteinExistence type="inferred from homology"/>
<gene>
    <name evidence="14" type="ORF">L249_0657</name>
</gene>
<keyword evidence="7" id="KW-0333">Golgi apparatus</keyword>
<feature type="domain" description="LicD/FKTN/FKRP nucleotidyltransferase" evidence="12">
    <location>
        <begin position="236"/>
        <end position="315"/>
    </location>
</feature>
<evidence type="ECO:0000313" key="14">
    <source>
        <dbReference type="EMBL" id="RCI13284.1"/>
    </source>
</evidence>
<feature type="domain" description="LicD/FKTN/FKRP nucleotidyltransferase" evidence="12">
    <location>
        <begin position="330"/>
        <end position="368"/>
    </location>
</feature>